<dbReference type="EMBL" id="CP159992">
    <property type="protein sequence ID" value="XCP96949.1"/>
    <property type="molecule type" value="Genomic_DNA"/>
</dbReference>
<gene>
    <name evidence="3" type="ORF">ABXS70_09690</name>
</gene>
<evidence type="ECO:0000259" key="2">
    <source>
        <dbReference type="Pfam" id="PF07687"/>
    </source>
</evidence>
<dbReference type="GO" id="GO:0005737">
    <property type="term" value="C:cytoplasm"/>
    <property type="evidence" value="ECO:0007669"/>
    <property type="project" value="TreeGrafter"/>
</dbReference>
<dbReference type="SUPFAM" id="SSF53187">
    <property type="entry name" value="Zn-dependent exopeptidases"/>
    <property type="match status" value="1"/>
</dbReference>
<protein>
    <recommendedName>
        <fullName evidence="1">Peptidase M20 domain-containing protein 2</fullName>
    </recommendedName>
</protein>
<dbReference type="CDD" id="cd05672">
    <property type="entry name" value="M20_ACY1L2-like"/>
    <property type="match status" value="1"/>
</dbReference>
<dbReference type="AlphaFoldDB" id="A0AAU8NKA0"/>
<dbReference type="GO" id="GO:0046657">
    <property type="term" value="P:folic acid catabolic process"/>
    <property type="evidence" value="ECO:0007669"/>
    <property type="project" value="TreeGrafter"/>
</dbReference>
<dbReference type="GO" id="GO:0016805">
    <property type="term" value="F:dipeptidase activity"/>
    <property type="evidence" value="ECO:0007669"/>
    <property type="project" value="InterPro"/>
</dbReference>
<accession>A0AAU8NKA0</accession>
<dbReference type="RefSeq" id="WP_366295500.1">
    <property type="nucleotide sequence ID" value="NZ_CP159992.1"/>
</dbReference>
<feature type="domain" description="Peptidase M20 dimerisation" evidence="2">
    <location>
        <begin position="171"/>
        <end position="262"/>
    </location>
</feature>
<organism evidence="3">
    <name type="scientific">Paenibacillus sp. AN1007</name>
    <dbReference type="NCBI Taxonomy" id="3151385"/>
    <lineage>
        <taxon>Bacteria</taxon>
        <taxon>Bacillati</taxon>
        <taxon>Bacillota</taxon>
        <taxon>Bacilli</taxon>
        <taxon>Bacillales</taxon>
        <taxon>Paenibacillaceae</taxon>
        <taxon>Paenibacillus</taxon>
    </lineage>
</organism>
<dbReference type="InterPro" id="IPR011650">
    <property type="entry name" value="Peptidase_M20_dimer"/>
</dbReference>
<dbReference type="PANTHER" id="PTHR30575:SF0">
    <property type="entry name" value="XAA-ARG DIPEPTIDASE"/>
    <property type="match status" value="1"/>
</dbReference>
<dbReference type="Pfam" id="PF01546">
    <property type="entry name" value="Peptidase_M20"/>
    <property type="match status" value="1"/>
</dbReference>
<name>A0AAU8NKA0_9BACL</name>
<dbReference type="PANTHER" id="PTHR30575">
    <property type="entry name" value="PEPTIDASE M20"/>
    <property type="match status" value="1"/>
</dbReference>
<dbReference type="InterPro" id="IPR036264">
    <property type="entry name" value="Bact_exopeptidase_dim_dom"/>
</dbReference>
<dbReference type="Gene3D" id="3.30.70.360">
    <property type="match status" value="1"/>
</dbReference>
<dbReference type="InterPro" id="IPR052030">
    <property type="entry name" value="Peptidase_M20/M20A_hydrolases"/>
</dbReference>
<dbReference type="NCBIfam" id="TIGR01891">
    <property type="entry name" value="amidohydrolases"/>
    <property type="match status" value="1"/>
</dbReference>
<dbReference type="SUPFAM" id="SSF55031">
    <property type="entry name" value="Bacterial exopeptidase dimerisation domain"/>
    <property type="match status" value="1"/>
</dbReference>
<dbReference type="GO" id="GO:0071713">
    <property type="term" value="F:para-aminobenzoyl-glutamate hydrolase activity"/>
    <property type="evidence" value="ECO:0007669"/>
    <property type="project" value="TreeGrafter"/>
</dbReference>
<sequence length="391" mass="42324">MTPNKTQIFNVIDQYASRFKDISSYIGAHPELGNEEYLASARLKEELSYHGFEVEAPVLGLDTAFIGTYASSKPGPTIALLCEYDALPEIGHACGHHLICMMSLGAAVGLKAVVEEVGGTIKVFGTPAEETRGAKVPMAEAGLFDDCDAALMAHPFYAYEKSGSSLAIDAVQFEFHGKSSHAAASPHEGINALDAVIQTFNGINAFRQQVKSTVRIHGIINSGGQAANIIPDYASAQFYVRAASRKELNVLTERVIQIAQGAALQTGCKLVTSNYETSYDEMVTNETFSDAFSQNLLQLGIPQEEIVSGNDHGSMDIGNVSLRCPSIHPYIRVVDEVHTLHSIEFRDLALQERALDGMILGAKALAATAYDVLSKPELLKAIREEFEKVVR</sequence>
<comment type="similarity">
    <text evidence="1">Belongs to the peptidase M20A family.</text>
</comment>
<proteinExistence type="inferred from homology"/>
<dbReference type="FunFam" id="3.30.70.360:FF:000004">
    <property type="entry name" value="Peptidase M20 domain-containing protein 2"/>
    <property type="match status" value="1"/>
</dbReference>
<dbReference type="Gene3D" id="3.40.630.10">
    <property type="entry name" value="Zn peptidases"/>
    <property type="match status" value="1"/>
</dbReference>
<dbReference type="Pfam" id="PF07687">
    <property type="entry name" value="M20_dimer"/>
    <property type="match status" value="1"/>
</dbReference>
<dbReference type="PIRSF" id="PIRSF037226">
    <property type="entry name" value="Amidohydrolase_ACY1L2_prd"/>
    <property type="match status" value="1"/>
</dbReference>
<evidence type="ECO:0000256" key="1">
    <source>
        <dbReference type="PIRNR" id="PIRNR037226"/>
    </source>
</evidence>
<evidence type="ECO:0000313" key="3">
    <source>
        <dbReference type="EMBL" id="XCP96949.1"/>
    </source>
</evidence>
<dbReference type="InterPro" id="IPR017144">
    <property type="entry name" value="Xaa-Arg_dipeptidase"/>
</dbReference>
<dbReference type="InterPro" id="IPR017439">
    <property type="entry name" value="Amidohydrolase"/>
</dbReference>
<reference evidence="3" key="1">
    <citation type="submission" date="2024-05" db="EMBL/GenBank/DDBJ databases">
        <title>Draft genome assemblies of 36 bacteria isolated from hibernating arctic ground squirrels.</title>
        <authorList>
            <person name="McKee H."/>
            <person name="Mullen L."/>
            <person name="Drown D.M."/>
            <person name="Duddleston K.N."/>
        </authorList>
    </citation>
    <scope>NUCLEOTIDE SEQUENCE</scope>
    <source>
        <strain evidence="3">AN1007</strain>
    </source>
</reference>
<dbReference type="InterPro" id="IPR002933">
    <property type="entry name" value="Peptidase_M20"/>
</dbReference>